<gene>
    <name evidence="1" type="primary">Acey_s0194.g1438</name>
    <name evidence="1" type="ORF">Y032_0194g1438</name>
</gene>
<reference evidence="2" key="1">
    <citation type="journal article" date="2015" name="Nat. Genet.">
        <title>The genome and transcriptome of the zoonotic hookworm Ancylostoma ceylanicum identify infection-specific gene families.</title>
        <authorList>
            <person name="Schwarz E.M."/>
            <person name="Hu Y."/>
            <person name="Antoshechkin I."/>
            <person name="Miller M.M."/>
            <person name="Sternberg P.W."/>
            <person name="Aroian R.V."/>
        </authorList>
    </citation>
    <scope>NUCLEOTIDE SEQUENCE</scope>
    <source>
        <strain evidence="2">HY135</strain>
    </source>
</reference>
<dbReference type="OrthoDB" id="5843067at2759"/>
<dbReference type="EMBL" id="JARK01001530">
    <property type="protein sequence ID" value="EYB92422.1"/>
    <property type="molecule type" value="Genomic_DNA"/>
</dbReference>
<dbReference type="STRING" id="53326.A0A016SPZ0"/>
<accession>A0A016SPZ0</accession>
<dbReference type="Proteomes" id="UP000024635">
    <property type="component" value="Unassembled WGS sequence"/>
</dbReference>
<dbReference type="PANTHER" id="PTHR47027">
    <property type="entry name" value="REVERSE TRANSCRIPTASE DOMAIN-CONTAINING PROTEIN"/>
    <property type="match status" value="1"/>
</dbReference>
<evidence type="ECO:0000313" key="2">
    <source>
        <dbReference type="Proteomes" id="UP000024635"/>
    </source>
</evidence>
<name>A0A016SPZ0_9BILA</name>
<sequence length="124" mass="13917">MRSAFSSRQPVLLQEVPLENASDYVYLGRLLNMENDIKAEIAKRGRAGWAAYNSIKNVLEDTKDQKLRADLFNSTVLPTLCYASETWPSTKIAETQLRSTQISIERARAVPATTERAPSAQLRC</sequence>
<organism evidence="1 2">
    <name type="scientific">Ancylostoma ceylanicum</name>
    <dbReference type="NCBI Taxonomy" id="53326"/>
    <lineage>
        <taxon>Eukaryota</taxon>
        <taxon>Metazoa</taxon>
        <taxon>Ecdysozoa</taxon>
        <taxon>Nematoda</taxon>
        <taxon>Chromadorea</taxon>
        <taxon>Rhabditida</taxon>
        <taxon>Rhabditina</taxon>
        <taxon>Rhabditomorpha</taxon>
        <taxon>Strongyloidea</taxon>
        <taxon>Ancylostomatidae</taxon>
        <taxon>Ancylostomatinae</taxon>
        <taxon>Ancylostoma</taxon>
    </lineage>
</organism>
<proteinExistence type="predicted"/>
<keyword evidence="2" id="KW-1185">Reference proteome</keyword>
<evidence type="ECO:0000313" key="1">
    <source>
        <dbReference type="EMBL" id="EYB92422.1"/>
    </source>
</evidence>
<dbReference type="AlphaFoldDB" id="A0A016SPZ0"/>
<comment type="caution">
    <text evidence="1">The sequence shown here is derived from an EMBL/GenBank/DDBJ whole genome shotgun (WGS) entry which is preliminary data.</text>
</comment>
<dbReference type="PANTHER" id="PTHR47027:SF20">
    <property type="entry name" value="REVERSE TRANSCRIPTASE-LIKE PROTEIN WITH RNA-DIRECTED DNA POLYMERASE DOMAIN"/>
    <property type="match status" value="1"/>
</dbReference>
<protein>
    <submittedName>
        <fullName evidence="1">Uncharacterized protein</fullName>
    </submittedName>
</protein>